<evidence type="ECO:0000256" key="4">
    <source>
        <dbReference type="SAM" id="SignalP"/>
    </source>
</evidence>
<dbReference type="GO" id="GO:0005524">
    <property type="term" value="F:ATP binding"/>
    <property type="evidence" value="ECO:0007669"/>
    <property type="project" value="UniProtKB-UniRule"/>
</dbReference>
<evidence type="ECO:0000256" key="2">
    <source>
        <dbReference type="PROSITE-ProRule" id="PRU10141"/>
    </source>
</evidence>
<dbReference type="Gene3D" id="3.30.200.20">
    <property type="entry name" value="Phosphorylase Kinase, domain 1"/>
    <property type="match status" value="1"/>
</dbReference>
<evidence type="ECO:0000256" key="1">
    <source>
        <dbReference type="ARBA" id="ARBA00004167"/>
    </source>
</evidence>
<keyword evidence="4" id="KW-0732">Signal</keyword>
<dbReference type="GO" id="GO:0016020">
    <property type="term" value="C:membrane"/>
    <property type="evidence" value="ECO:0007669"/>
    <property type="project" value="UniProtKB-SubCell"/>
</dbReference>
<feature type="domain" description="Protein kinase" evidence="5">
    <location>
        <begin position="417"/>
        <end position="676"/>
    </location>
</feature>
<dbReference type="PROSITE" id="PS00107">
    <property type="entry name" value="PROTEIN_KINASE_ATP"/>
    <property type="match status" value="1"/>
</dbReference>
<dbReference type="SMART" id="SM00219">
    <property type="entry name" value="TyrKc"/>
    <property type="match status" value="1"/>
</dbReference>
<dbReference type="InterPro" id="IPR001245">
    <property type="entry name" value="Ser-Thr/Tyr_kinase_cat_dom"/>
</dbReference>
<evidence type="ECO:0000259" key="5">
    <source>
        <dbReference type="PROSITE" id="PS50011"/>
    </source>
</evidence>
<keyword evidence="2" id="KW-0547">Nucleotide-binding</keyword>
<dbReference type="AlphaFoldDB" id="A0AAE9IPT2"/>
<keyword evidence="2" id="KW-0067">ATP-binding</keyword>
<dbReference type="EMBL" id="CP090893">
    <property type="protein sequence ID" value="ULU01245.1"/>
    <property type="molecule type" value="Genomic_DNA"/>
</dbReference>
<dbReference type="KEGG" id="cbr:CBG_16624"/>
<evidence type="ECO:0000313" key="7">
    <source>
        <dbReference type="Proteomes" id="UP000827892"/>
    </source>
</evidence>
<dbReference type="InterPro" id="IPR020635">
    <property type="entry name" value="Tyr_kinase_cat_dom"/>
</dbReference>
<evidence type="ECO:0000313" key="6">
    <source>
        <dbReference type="EMBL" id="ULU01245.1"/>
    </source>
</evidence>
<feature type="chain" id="PRO_5042076068" description="Protein kinase domain-containing protein" evidence="4">
    <location>
        <begin position="20"/>
        <end position="700"/>
    </location>
</feature>
<dbReference type="PANTHER" id="PTHR24416">
    <property type="entry name" value="TYROSINE-PROTEIN KINASE RECEPTOR"/>
    <property type="match status" value="1"/>
</dbReference>
<dbReference type="Gene3D" id="1.10.510.10">
    <property type="entry name" value="Transferase(Phosphotransferase) domain 1"/>
    <property type="match status" value="1"/>
</dbReference>
<dbReference type="OMA" id="QCMIMEY"/>
<gene>
    <name evidence="6" type="ORF">L3Y34_001535</name>
</gene>
<dbReference type="InterPro" id="IPR017441">
    <property type="entry name" value="Protein_kinase_ATP_BS"/>
</dbReference>
<proteinExistence type="predicted"/>
<keyword evidence="3" id="KW-0472">Membrane</keyword>
<name>A0AAE9IPT2_CAEBR</name>
<dbReference type="Pfam" id="PF07714">
    <property type="entry name" value="PK_Tyr_Ser-Thr"/>
    <property type="match status" value="1"/>
</dbReference>
<comment type="subcellular location">
    <subcellularLocation>
        <location evidence="1">Membrane</location>
        <topology evidence="1">Single-pass membrane protein</topology>
    </subcellularLocation>
</comment>
<keyword evidence="3" id="KW-1133">Transmembrane helix</keyword>
<dbReference type="InterPro" id="IPR050122">
    <property type="entry name" value="RTK"/>
</dbReference>
<accession>A0AAE9IPT2</accession>
<feature type="binding site" evidence="2">
    <location>
        <position position="449"/>
    </location>
    <ligand>
        <name>ATP</name>
        <dbReference type="ChEBI" id="CHEBI:30616"/>
    </ligand>
</feature>
<dbReference type="InterPro" id="IPR011009">
    <property type="entry name" value="Kinase-like_dom_sf"/>
</dbReference>
<dbReference type="PROSITE" id="PS50011">
    <property type="entry name" value="PROTEIN_KINASE_DOM"/>
    <property type="match status" value="1"/>
</dbReference>
<dbReference type="InterPro" id="IPR000719">
    <property type="entry name" value="Prot_kinase_dom"/>
</dbReference>
<feature type="transmembrane region" description="Helical" evidence="3">
    <location>
        <begin position="340"/>
        <end position="363"/>
    </location>
</feature>
<dbReference type="PANTHER" id="PTHR24416:SF594">
    <property type="entry name" value="PROTEIN KINASE DOMAIN-CONTAINING PROTEIN"/>
    <property type="match status" value="1"/>
</dbReference>
<keyword evidence="3" id="KW-0812">Transmembrane</keyword>
<evidence type="ECO:0000256" key="3">
    <source>
        <dbReference type="SAM" id="Phobius"/>
    </source>
</evidence>
<dbReference type="Proteomes" id="UP000827892">
    <property type="component" value="Chromosome III"/>
</dbReference>
<dbReference type="RefSeq" id="XP_002641925.2">
    <property type="nucleotide sequence ID" value="XM_002641879.2"/>
</dbReference>
<protein>
    <recommendedName>
        <fullName evidence="5">Protein kinase domain-containing protein</fullName>
    </recommendedName>
</protein>
<reference evidence="6 7" key="1">
    <citation type="submission" date="2022-05" db="EMBL/GenBank/DDBJ databases">
        <title>Chromosome-level reference genomes for two strains of Caenorhabditis briggsae: an improved platform for comparative genomics.</title>
        <authorList>
            <person name="Stevens L."/>
            <person name="Andersen E.C."/>
        </authorList>
    </citation>
    <scope>NUCLEOTIDE SEQUENCE [LARGE SCALE GENOMIC DNA]</scope>
    <source>
        <strain evidence="6">QX1410_ONT</strain>
        <tissue evidence="6">Whole-organism</tissue>
    </source>
</reference>
<organism evidence="6 7">
    <name type="scientific">Caenorhabditis briggsae</name>
    <dbReference type="NCBI Taxonomy" id="6238"/>
    <lineage>
        <taxon>Eukaryota</taxon>
        <taxon>Metazoa</taxon>
        <taxon>Ecdysozoa</taxon>
        <taxon>Nematoda</taxon>
        <taxon>Chromadorea</taxon>
        <taxon>Rhabditida</taxon>
        <taxon>Rhabditina</taxon>
        <taxon>Rhabditomorpha</taxon>
        <taxon>Rhabditoidea</taxon>
        <taxon>Rhabditidae</taxon>
        <taxon>Peloderinae</taxon>
        <taxon>Caenorhabditis</taxon>
    </lineage>
</organism>
<feature type="signal peptide" evidence="4">
    <location>
        <begin position="1"/>
        <end position="19"/>
    </location>
</feature>
<sequence length="700" mass="79833">MRIYLYLLLFYSLTIFINGFEQRSDCVETCSHLDTSQEFGDCLKRCSRKPRRDNLGDSNLFAFPPTDVDIQTKVIMDGGKILETTISWKAEDNDRRREGFYIRYTAVNSSCQKHFPGYFTSSILPDERSLTIPAAFNGHALVIDHSCSYNLQIRAKPYPPGDDKYIIEKRHTVPDCIDKFCSCRPGDVPAIRDVSVDSEYRLNWKFEDVSEKDYQFYVDIYEKIAMPLIKKKGSEADVEEYTFRIANAESYEISAKSSKIFPNTYQYQLPFQFAPFQQYKLSIFAVDDSFCHNEDVFHIFNSTNVTSPSSTSSIEFKTLSVPEPSGSAITKTNQIMDSSALFIFLIVLACMSPICSVLAWLVLRRRSKEKKKRNNFLRRRSLSMSRHSIIETNILYRPPNEVIGAVSEDWLIRGQDIVVGTVIGEGAFGQVFKGILRAPNGQVVPVAVKQLKANAIDEEREEFIREIRMMQTVGRHENIVAMYGYCMCNDMQCMIMEYVPYGDLKHYLQNMRKDRETENSIDKKEFLSFASQIACGMAHLESVGTIHRDLAARNILVGTGKVLKISDFGMSRPGVYIKMSKGVIPLRWLSPEAIKDSTYSSKSDVWAFGVLLWEIATLGGFPYNNIADKDLLVQLTDGMRLEQPSKCSEEMYVMMKSCWNLKPEERPSFLSIHEKLERIAAAESDPPPSDPATTNNCNQF</sequence>
<dbReference type="PRINTS" id="PR00109">
    <property type="entry name" value="TYRKINASE"/>
</dbReference>
<dbReference type="GO" id="GO:0004713">
    <property type="term" value="F:protein tyrosine kinase activity"/>
    <property type="evidence" value="ECO:0007669"/>
    <property type="project" value="InterPro"/>
</dbReference>
<dbReference type="CDD" id="cd00192">
    <property type="entry name" value="PTKc"/>
    <property type="match status" value="1"/>
</dbReference>
<dbReference type="SUPFAM" id="SSF56112">
    <property type="entry name" value="Protein kinase-like (PK-like)"/>
    <property type="match status" value="1"/>
</dbReference>
<dbReference type="FunFam" id="1.10.510.10:FF:000677">
    <property type="entry name" value="Uncharacterized protein, isoform A"/>
    <property type="match status" value="1"/>
</dbReference>